<feature type="compositionally biased region" description="Basic and acidic residues" evidence="1">
    <location>
        <begin position="1162"/>
        <end position="1172"/>
    </location>
</feature>
<feature type="compositionally biased region" description="Basic and acidic residues" evidence="1">
    <location>
        <begin position="1"/>
        <end position="16"/>
    </location>
</feature>
<feature type="compositionally biased region" description="Low complexity" evidence="1">
    <location>
        <begin position="190"/>
        <end position="202"/>
    </location>
</feature>
<feature type="compositionally biased region" description="Basic and acidic residues" evidence="1">
    <location>
        <begin position="1809"/>
        <end position="1820"/>
    </location>
</feature>
<feature type="compositionally biased region" description="Polar residues" evidence="1">
    <location>
        <begin position="175"/>
        <end position="184"/>
    </location>
</feature>
<feature type="compositionally biased region" description="Polar residues" evidence="1">
    <location>
        <begin position="1260"/>
        <end position="1273"/>
    </location>
</feature>
<feature type="region of interest" description="Disordered" evidence="1">
    <location>
        <begin position="1159"/>
        <end position="1350"/>
    </location>
</feature>
<feature type="compositionally biased region" description="Low complexity" evidence="1">
    <location>
        <begin position="1750"/>
        <end position="1759"/>
    </location>
</feature>
<feature type="region of interest" description="Disordered" evidence="1">
    <location>
        <begin position="842"/>
        <end position="907"/>
    </location>
</feature>
<feature type="compositionally biased region" description="Low complexity" evidence="1">
    <location>
        <begin position="1439"/>
        <end position="1449"/>
    </location>
</feature>
<dbReference type="Proteomes" id="UP000595437">
    <property type="component" value="Chromosome 21"/>
</dbReference>
<feature type="region of interest" description="Disordered" evidence="1">
    <location>
        <begin position="1682"/>
        <end position="1732"/>
    </location>
</feature>
<feature type="compositionally biased region" description="Basic and acidic residues" evidence="1">
    <location>
        <begin position="674"/>
        <end position="687"/>
    </location>
</feature>
<feature type="compositionally biased region" description="Low complexity" evidence="1">
    <location>
        <begin position="275"/>
        <end position="288"/>
    </location>
</feature>
<feature type="compositionally biased region" description="Polar residues" evidence="1">
    <location>
        <begin position="784"/>
        <end position="805"/>
    </location>
</feature>
<feature type="compositionally biased region" description="Polar residues" evidence="1">
    <location>
        <begin position="1943"/>
        <end position="1953"/>
    </location>
</feature>
<keyword evidence="3" id="KW-1185">Reference proteome</keyword>
<gene>
    <name evidence="2" type="ORF">FKW44_025295</name>
</gene>
<feature type="compositionally biased region" description="Low complexity" evidence="1">
    <location>
        <begin position="1283"/>
        <end position="1298"/>
    </location>
</feature>
<protein>
    <submittedName>
        <fullName evidence="2">Uncharacterized protein</fullName>
    </submittedName>
</protein>
<accession>A0A7T8JT23</accession>
<feature type="compositionally biased region" description="Polar residues" evidence="1">
    <location>
        <begin position="1457"/>
        <end position="1471"/>
    </location>
</feature>
<feature type="compositionally biased region" description="Basic and acidic residues" evidence="1">
    <location>
        <begin position="341"/>
        <end position="364"/>
    </location>
</feature>
<feature type="compositionally biased region" description="Low complexity" evidence="1">
    <location>
        <begin position="729"/>
        <end position="744"/>
    </location>
</feature>
<feature type="region of interest" description="Disordered" evidence="1">
    <location>
        <begin position="663"/>
        <end position="746"/>
    </location>
</feature>
<feature type="compositionally biased region" description="Basic residues" evidence="1">
    <location>
        <begin position="1786"/>
        <end position="1795"/>
    </location>
</feature>
<feature type="compositionally biased region" description="Basic and acidic residues" evidence="1">
    <location>
        <begin position="158"/>
        <end position="174"/>
    </location>
</feature>
<feature type="compositionally biased region" description="Polar residues" evidence="1">
    <location>
        <begin position="690"/>
        <end position="699"/>
    </location>
</feature>
<feature type="region of interest" description="Disordered" evidence="1">
    <location>
        <begin position="580"/>
        <end position="644"/>
    </location>
</feature>
<feature type="compositionally biased region" description="Basic and acidic residues" evidence="1">
    <location>
        <begin position="1182"/>
        <end position="1194"/>
    </location>
</feature>
<evidence type="ECO:0000313" key="2">
    <source>
        <dbReference type="EMBL" id="QQP31632.1"/>
    </source>
</evidence>
<feature type="non-terminal residue" evidence="2">
    <location>
        <position position="1980"/>
    </location>
</feature>
<name>A0A7T8JT23_CALRO</name>
<feature type="compositionally biased region" description="Basic residues" evidence="1">
    <location>
        <begin position="31"/>
        <end position="42"/>
    </location>
</feature>
<feature type="compositionally biased region" description="Low complexity" evidence="1">
    <location>
        <begin position="890"/>
        <end position="905"/>
    </location>
</feature>
<feature type="compositionally biased region" description="Low complexity" evidence="1">
    <location>
        <begin position="633"/>
        <end position="644"/>
    </location>
</feature>
<feature type="compositionally biased region" description="Low complexity" evidence="1">
    <location>
        <begin position="1242"/>
        <end position="1253"/>
    </location>
</feature>
<feature type="region of interest" description="Disordered" evidence="1">
    <location>
        <begin position="1750"/>
        <end position="1884"/>
    </location>
</feature>
<feature type="region of interest" description="Disordered" evidence="1">
    <location>
        <begin position="760"/>
        <end position="826"/>
    </location>
</feature>
<evidence type="ECO:0000256" key="1">
    <source>
        <dbReference type="SAM" id="MobiDB-lite"/>
    </source>
</evidence>
<feature type="compositionally biased region" description="Basic and acidic residues" evidence="1">
    <location>
        <begin position="1964"/>
        <end position="1980"/>
    </location>
</feature>
<feature type="compositionally biased region" description="Basic and acidic residues" evidence="1">
    <location>
        <begin position="709"/>
        <end position="721"/>
    </location>
</feature>
<feature type="compositionally biased region" description="Basic and acidic residues" evidence="1">
    <location>
        <begin position="853"/>
        <end position="865"/>
    </location>
</feature>
<feature type="non-terminal residue" evidence="2">
    <location>
        <position position="1"/>
    </location>
</feature>
<feature type="compositionally biased region" description="Low complexity" evidence="1">
    <location>
        <begin position="445"/>
        <end position="458"/>
    </location>
</feature>
<feature type="compositionally biased region" description="Low complexity" evidence="1">
    <location>
        <begin position="1687"/>
        <end position="1707"/>
    </location>
</feature>
<feature type="compositionally biased region" description="Low complexity" evidence="1">
    <location>
        <begin position="1217"/>
        <end position="1227"/>
    </location>
</feature>
<feature type="compositionally biased region" description="Polar residues" evidence="1">
    <location>
        <begin position="1322"/>
        <end position="1339"/>
    </location>
</feature>
<organism evidence="2 3">
    <name type="scientific">Caligus rogercresseyi</name>
    <name type="common">Sea louse</name>
    <dbReference type="NCBI Taxonomy" id="217165"/>
    <lineage>
        <taxon>Eukaryota</taxon>
        <taxon>Metazoa</taxon>
        <taxon>Ecdysozoa</taxon>
        <taxon>Arthropoda</taxon>
        <taxon>Crustacea</taxon>
        <taxon>Multicrustacea</taxon>
        <taxon>Hexanauplia</taxon>
        <taxon>Copepoda</taxon>
        <taxon>Siphonostomatoida</taxon>
        <taxon>Caligidae</taxon>
        <taxon>Caligus</taxon>
    </lineage>
</organism>
<feature type="compositionally biased region" description="Polar residues" evidence="1">
    <location>
        <begin position="57"/>
        <end position="68"/>
    </location>
</feature>
<feature type="compositionally biased region" description="Low complexity" evidence="1">
    <location>
        <begin position="95"/>
        <end position="109"/>
    </location>
</feature>
<sequence>EKKQEKKLPSSEEVSRPKAANKHLRETIKSGSRRNSRKSKRPAPREEEEDIDEIIRSITSMDKSSTSKRASKKNKRRVGGMEKVSSEDEKLLLNDGSSSHRSLDSTTSGMVDEMNGSRSIGAKTAVSDLILNKDAVLDSRKSSSKSVSPEKLAKQKQSSKDAISRLDSDLRSGSKEGSPQQSEALQFDKSSTSSNGLTSSEHSIAKKHMSNISTSSTNTKESKVTSVKNIQSPQIINLGALNVNKDSMPQTSHESFKVQSEPSKDYASKVSTNITSSKTTEVKVTSVKDVPSSETKSRDVNKDSRQQRNESFKATSELSKSKDSVSNEKPITAPKTSKVKVTSEKDVPSLDSKSRDINIDKDSAQQRNESFKTASTASKSKDSVSNEKTTKAPKTSKVKVTSEKDVPSLDSKSRDINIDKDSAQQRNESFKTASTTSKSKDSVSNKKTTTAPKTSKAKVTSEKDVPSLDSKSRDINIDKGSAQQRNESFKTASTASKSKDSVSNEKTITAPKTSKVKVTSEKDVQPPVTKSRDVNVDKDNTEQINESIKTTSKSKEFSSVISSTTTKIKSLDKVLVSSATTQLQMPSSKDVHSPSLANSDALKVDKSQGNTDASKSVDVTKPDDISLTPEVKSSTISESNVTSSCTKKSYDFIDDSCDDWMNAGIGDLSDSEESDKSAKQSVDKKIESGSVVSSKSTIYNEGKAQTIKDSSKPVELTKPKDQSSTPEVKSSTISESNVTSSSTKKSYDFIDDSCDDWMNAGIGDLSDSEESDKSAKHSVDKNIESGSVVSSKLTIHNDSKTQTIKDSSKPVELTKLKDQSSTPEHKEVIRFIDDSCDDWMNAGIGDLSDSEESDKSAKHSVDKNIESGSDSSKPVELTKLKDQSSTPEVKSSTISESNVTSSSTKKSYDFIDDSCDDWMNAGIGNLSDSEESDKSAKQSVVKEVKSSVTKSHTSEVTLDTNNKTQYIIDSTKSLSKPKSSVKDIKSIASPDSNGIIHNDMQEIKDPLKAVEPVVKDIKLLSTDSTVRVQKDGNTQNMIDSSTSVEHSKPQPIIEDIKSSSLPSTVLKEVIIKDSQDINDSSQTVDHSKPAAIVKDIKSSVVSSTSVEHMKSVTSSSFVSSADSNVMVQKDSNAQVDPSKSVELSNPKYFVQDIKSSFLSSTDTKDTSRKDTQDSSYSSKSVDLSKPESVTKDMKSLNTESSIHKGDSSNAQGVKPIVVDSSTDSSATVHKDSTHSSKSFEHSNSQNFTFSSSTTRREVKTSINMSSSFITSTPVKSSVKSEEFQSSSSSSNEKAPSVKPSNAPKIVNPDKSSEETLPIVSLDSHTSQDRTYSSIASSSLPRKKTLHTSSQPSYPALIVTLQEDPKLVPEKDADGFETVLNRTQRRQKLNSLRLSSTECEDTIREIQEILDADIERQVTEIPMPDHDTPLEKSSQIPLLSSSSSTNTTSVRRTETTTIQLSESALTQAPWSNRRTKISPEKPPIYPTNASSANESHNKTKEPSSLNEDSQISNNSLLSDSSLQTEVSINISSRDSTNNLRGSRTNLDVYDDDRPLSVSSSRSGYIPISARNSSRLSPARQTEKLELDRDSSDVIRNMVSMASSLTRPSSRSSFSESRFEAERLHYKKRDSMDSGASSSLLSPGAALTESMSESGTLLLIAIKILAMEALQIYEACQIERKASAPDTLRAPSSANIPSIPSSPARPSTPKQYRRISDNRYRSLGSLSETGEPRTMTKLTKLDFSSISSSQQQQITQQVSQSELQSRITSNKDSSTEMDLENESSLATAKKKRSKKKKSHEEDLQTATTSLDESHGEKEEPDKVKKRRRARNKGSNNEEPEDVPGDSSGPMSSYHEQVDGRPSVALSPSSTSVEDEEFEELKLDSNDEVLHKRIFDKDGYEISISRRTRTNSRNSQTDLEEAVLSAVPLMSKKPTPSEKTAPLADESSSSRLSTNLEKMKKTPKHIQIKDNKSYKREEGGFHR</sequence>
<feature type="compositionally biased region" description="Polar residues" evidence="1">
    <location>
        <begin position="1760"/>
        <end position="1770"/>
    </location>
</feature>
<feature type="compositionally biased region" description="Basic and acidic residues" evidence="1">
    <location>
        <begin position="771"/>
        <end position="783"/>
    </location>
</feature>
<dbReference type="EMBL" id="CP045910">
    <property type="protein sequence ID" value="QQP31632.1"/>
    <property type="molecule type" value="Genomic_DNA"/>
</dbReference>
<reference evidence="3" key="1">
    <citation type="submission" date="2021-01" db="EMBL/GenBank/DDBJ databases">
        <title>Caligus Genome Assembly.</title>
        <authorList>
            <person name="Gallardo-Escarate C."/>
        </authorList>
    </citation>
    <scope>NUCLEOTIDE SEQUENCE [LARGE SCALE GENOMIC DNA]</scope>
</reference>
<feature type="compositionally biased region" description="Basic and acidic residues" evidence="1">
    <location>
        <begin position="1228"/>
        <end position="1240"/>
    </location>
</feature>
<feature type="region of interest" description="Disordered" evidence="1">
    <location>
        <begin position="1"/>
        <end position="556"/>
    </location>
</feature>
<feature type="compositionally biased region" description="Polar residues" evidence="1">
    <location>
        <begin position="210"/>
        <end position="235"/>
    </location>
</feature>
<feature type="region of interest" description="Disordered" evidence="1">
    <location>
        <begin position="1924"/>
        <end position="1980"/>
    </location>
</feature>
<feature type="compositionally biased region" description="Basic and acidic residues" evidence="1">
    <location>
        <begin position="459"/>
        <end position="477"/>
    </location>
</feature>
<evidence type="ECO:0000313" key="3">
    <source>
        <dbReference type="Proteomes" id="UP000595437"/>
    </source>
</evidence>
<feature type="compositionally biased region" description="Basic and acidic residues" evidence="1">
    <location>
        <begin position="806"/>
        <end position="826"/>
    </location>
</feature>
<feature type="compositionally biased region" description="Basic and acidic residues" evidence="1">
    <location>
        <begin position="295"/>
        <end position="311"/>
    </location>
</feature>
<feature type="compositionally biased region" description="Basic and acidic residues" evidence="1">
    <location>
        <begin position="379"/>
        <end position="390"/>
    </location>
</feature>
<proteinExistence type="predicted"/>
<feature type="compositionally biased region" description="Basic and acidic residues" evidence="1">
    <location>
        <begin position="518"/>
        <end position="541"/>
    </location>
</feature>
<feature type="compositionally biased region" description="Basic and acidic residues" evidence="1">
    <location>
        <begin position="400"/>
        <end position="423"/>
    </location>
</feature>
<feature type="compositionally biased region" description="Basic residues" evidence="1">
    <location>
        <begin position="69"/>
        <end position="78"/>
    </location>
</feature>
<feature type="compositionally biased region" description="Polar residues" evidence="1">
    <location>
        <begin position="244"/>
        <end position="261"/>
    </location>
</feature>
<feature type="region of interest" description="Disordered" evidence="1">
    <location>
        <begin position="1421"/>
        <end position="1520"/>
    </location>
</feature>
<feature type="compositionally biased region" description="Low complexity" evidence="1">
    <location>
        <begin position="1507"/>
        <end position="1520"/>
    </location>
</feature>